<evidence type="ECO:0000313" key="2">
    <source>
        <dbReference type="Proteomes" id="UP000195569"/>
    </source>
</evidence>
<keyword evidence="2" id="KW-1185">Reference proteome</keyword>
<comment type="caution">
    <text evidence="1">The sequence shown here is derived from an EMBL/GenBank/DDBJ whole genome shotgun (WGS) entry which is preliminary data.</text>
</comment>
<dbReference type="EMBL" id="CYGY02000068">
    <property type="protein sequence ID" value="SIT49315.1"/>
    <property type="molecule type" value="Genomic_DNA"/>
</dbReference>
<dbReference type="AlphaFoldDB" id="A0A1N7SPG3"/>
<dbReference type="Proteomes" id="UP000195569">
    <property type="component" value="Unassembled WGS sequence"/>
</dbReference>
<organism evidence="1 2">
    <name type="scientific">Paraburkholderia piptadeniae</name>
    <dbReference type="NCBI Taxonomy" id="1701573"/>
    <lineage>
        <taxon>Bacteria</taxon>
        <taxon>Pseudomonadati</taxon>
        <taxon>Pseudomonadota</taxon>
        <taxon>Betaproteobacteria</taxon>
        <taxon>Burkholderiales</taxon>
        <taxon>Burkholderiaceae</taxon>
        <taxon>Paraburkholderia</taxon>
    </lineage>
</organism>
<reference evidence="1" key="1">
    <citation type="submission" date="2016-12" db="EMBL/GenBank/DDBJ databases">
        <authorList>
            <person name="Moulin L."/>
        </authorList>
    </citation>
    <scope>NUCLEOTIDE SEQUENCE [LARGE SCALE GENOMIC DNA]</scope>
    <source>
        <strain evidence="1">STM 7183</strain>
    </source>
</reference>
<name>A0A1N7SPG3_9BURK</name>
<proteinExistence type="predicted"/>
<gene>
    <name evidence="1" type="ORF">BN2476_680071</name>
</gene>
<protein>
    <submittedName>
        <fullName evidence="1">Uncharacterized protein</fullName>
    </submittedName>
</protein>
<sequence>MGAVNHVSLTWSEALSNAPENSSLNDHETIGAAIMKSV</sequence>
<accession>A0A1N7SPG3</accession>
<evidence type="ECO:0000313" key="1">
    <source>
        <dbReference type="EMBL" id="SIT49315.1"/>
    </source>
</evidence>